<evidence type="ECO:0000256" key="6">
    <source>
        <dbReference type="PIRSR" id="PIRSR000188-2"/>
    </source>
</evidence>
<dbReference type="GO" id="GO:0006520">
    <property type="term" value="P:amino acid metabolic process"/>
    <property type="evidence" value="ECO:0007669"/>
    <property type="project" value="InterPro"/>
</dbReference>
<comment type="caution">
    <text evidence="9">The sequence shown here is derived from an EMBL/GenBank/DDBJ whole genome shotgun (WGS) entry which is preliminary data.</text>
</comment>
<evidence type="ECO:0000313" key="10">
    <source>
        <dbReference type="Proteomes" id="UP001107961"/>
    </source>
</evidence>
<dbReference type="PIRSF" id="PIRSF000188">
    <property type="entry name" value="Phe_leu_dh"/>
    <property type="match status" value="1"/>
</dbReference>
<dbReference type="InterPro" id="IPR046346">
    <property type="entry name" value="Aminoacid_DH-like_N_sf"/>
</dbReference>
<keyword evidence="6" id="KW-0547">Nucleotide-binding</keyword>
<evidence type="ECO:0000256" key="7">
    <source>
        <dbReference type="RuleBase" id="RU004417"/>
    </source>
</evidence>
<evidence type="ECO:0000256" key="4">
    <source>
        <dbReference type="ARBA" id="ARBA00023027"/>
    </source>
</evidence>
<comment type="function">
    <text evidence="1">Catalyzes the reversible oxidative deamination of glutamate to alpha-ketoglutarate and ammonia.</text>
</comment>
<keyword evidence="10" id="KW-1185">Reference proteome</keyword>
<feature type="domain" description="Glutamate/phenylalanine/leucine/valine/L-tryptophan dehydrogenase C-terminal" evidence="8">
    <location>
        <begin position="139"/>
        <end position="343"/>
    </location>
</feature>
<name>A0A9Q3W3Q2_9GAMM</name>
<comment type="similarity">
    <text evidence="2 7">Belongs to the Glu/Leu/Phe/Val dehydrogenases family.</text>
</comment>
<accession>A0A9Q3W3Q2</accession>
<dbReference type="Pfam" id="PF02812">
    <property type="entry name" value="ELFV_dehydrog_N"/>
    <property type="match status" value="1"/>
</dbReference>
<evidence type="ECO:0000256" key="3">
    <source>
        <dbReference type="ARBA" id="ARBA00023002"/>
    </source>
</evidence>
<evidence type="ECO:0000256" key="5">
    <source>
        <dbReference type="PIRSR" id="PIRSR000188-1"/>
    </source>
</evidence>
<dbReference type="KEGG" id="axe:P40_08740"/>
<feature type="binding site" evidence="6">
    <location>
        <begin position="175"/>
        <end position="180"/>
    </location>
    <ligand>
        <name>NAD(+)</name>
        <dbReference type="ChEBI" id="CHEBI:57540"/>
    </ligand>
</feature>
<dbReference type="Proteomes" id="UP001107961">
    <property type="component" value="Unassembled WGS sequence"/>
</dbReference>
<dbReference type="CDD" id="cd01075">
    <property type="entry name" value="NAD_bind_Leu_Phe_Val_DH"/>
    <property type="match status" value="1"/>
</dbReference>
<protein>
    <submittedName>
        <fullName evidence="9">Amino acid dehydrogenase</fullName>
    </submittedName>
</protein>
<evidence type="ECO:0000313" key="9">
    <source>
        <dbReference type="EMBL" id="MCE7507772.1"/>
    </source>
</evidence>
<dbReference type="SUPFAM" id="SSF51735">
    <property type="entry name" value="NAD(P)-binding Rossmann-fold domains"/>
    <property type="match status" value="1"/>
</dbReference>
<dbReference type="Gene3D" id="3.40.50.720">
    <property type="entry name" value="NAD(P)-binding Rossmann-like Domain"/>
    <property type="match status" value="1"/>
</dbReference>
<dbReference type="InterPro" id="IPR016211">
    <property type="entry name" value="Glu/Phe/Leu/Val/Trp_DH_bac/arc"/>
</dbReference>
<dbReference type="GO" id="GO:0000166">
    <property type="term" value="F:nucleotide binding"/>
    <property type="evidence" value="ECO:0007669"/>
    <property type="project" value="UniProtKB-KW"/>
</dbReference>
<evidence type="ECO:0000259" key="8">
    <source>
        <dbReference type="SMART" id="SM00839"/>
    </source>
</evidence>
<reference evidence="9" key="1">
    <citation type="submission" date="2022-01" db="EMBL/GenBank/DDBJ databases">
        <authorList>
            <person name="Karlyshev A.V."/>
            <person name="Jaspars M."/>
        </authorList>
    </citation>
    <scope>NUCLEOTIDE SEQUENCE</scope>
    <source>
        <strain evidence="9">AGSA3-2</strain>
    </source>
</reference>
<dbReference type="GO" id="GO:0016639">
    <property type="term" value="F:oxidoreductase activity, acting on the CH-NH2 group of donors, NAD or NADP as acceptor"/>
    <property type="evidence" value="ECO:0007669"/>
    <property type="project" value="InterPro"/>
</dbReference>
<dbReference type="AlphaFoldDB" id="A0A9Q3W3Q2"/>
<dbReference type="Gene3D" id="3.40.50.10860">
    <property type="entry name" value="Leucine Dehydrogenase, chain A, domain 1"/>
    <property type="match status" value="1"/>
</dbReference>
<evidence type="ECO:0000256" key="2">
    <source>
        <dbReference type="ARBA" id="ARBA00006382"/>
    </source>
</evidence>
<dbReference type="PANTHER" id="PTHR42722">
    <property type="entry name" value="LEUCINE DEHYDROGENASE"/>
    <property type="match status" value="1"/>
</dbReference>
<dbReference type="InterPro" id="IPR006095">
    <property type="entry name" value="Glu/Leu/Phe/Val/Trp_DH"/>
</dbReference>
<dbReference type="SMART" id="SM00839">
    <property type="entry name" value="ELFV_dehydrog"/>
    <property type="match status" value="1"/>
</dbReference>
<dbReference type="InterPro" id="IPR006097">
    <property type="entry name" value="Glu/Leu/Phe/Val/Trp_DH_dimer"/>
</dbReference>
<organism evidence="9 10">
    <name type="scientific">Alloalcanivorax xenomutans</name>
    <dbReference type="NCBI Taxonomy" id="1094342"/>
    <lineage>
        <taxon>Bacteria</taxon>
        <taxon>Pseudomonadati</taxon>
        <taxon>Pseudomonadota</taxon>
        <taxon>Gammaproteobacteria</taxon>
        <taxon>Oceanospirillales</taxon>
        <taxon>Alcanivoracaceae</taxon>
        <taxon>Alloalcanivorax</taxon>
    </lineage>
</organism>
<sequence length="345" mass="36619">MFANLERTNVAELHLHRDPHSGLRALIAIHSTQLGPAVGGCRCLRYDDEDAALEDVTRLARGMSYKAALAGLPLGGGKAVILEPPDGYDRGALYRAFGRAVDSLNGRYTTAVDAGTRLEDLDQVARATRHVWGYSGDGLDPSPLTALGVFAALDASVRQRLGRDSLRGLHFAVQGVGHVGSRLALLLTRAGARLTLADADAKRAGELAARLGARIVPADAIYDVPCDGFVPCALGAVLNRDTIARLRAPLVAGSANNQLAEDEDGERLRQRDILYAPDYVTNAGGLIALALGHAGAGRTRIRQQVLAIGTTLTQIFREAERAGWSTSATADDLAEQRLNGHRNVA</sequence>
<evidence type="ECO:0000256" key="1">
    <source>
        <dbReference type="ARBA" id="ARBA00003868"/>
    </source>
</evidence>
<keyword evidence="3 7" id="KW-0560">Oxidoreductase</keyword>
<dbReference type="Pfam" id="PF00208">
    <property type="entry name" value="ELFV_dehydrog"/>
    <property type="match status" value="1"/>
</dbReference>
<dbReference type="InterPro" id="IPR036291">
    <property type="entry name" value="NAD(P)-bd_dom_sf"/>
</dbReference>
<dbReference type="RefSeq" id="WP_080530833.1">
    <property type="nucleotide sequence ID" value="NZ_CP012331.1"/>
</dbReference>
<keyword evidence="4 6" id="KW-0520">NAD</keyword>
<gene>
    <name evidence="9" type="ORF">LZG35_03930</name>
</gene>
<dbReference type="EMBL" id="JAJVKT010000003">
    <property type="protein sequence ID" value="MCE7507772.1"/>
    <property type="molecule type" value="Genomic_DNA"/>
</dbReference>
<feature type="active site" description="Proton donor/acceptor" evidence="5">
    <location>
        <position position="78"/>
    </location>
</feature>
<dbReference type="PANTHER" id="PTHR42722:SF1">
    <property type="entry name" value="VALINE DEHYDROGENASE"/>
    <property type="match status" value="1"/>
</dbReference>
<dbReference type="SUPFAM" id="SSF53223">
    <property type="entry name" value="Aminoacid dehydrogenase-like, N-terminal domain"/>
    <property type="match status" value="1"/>
</dbReference>
<dbReference type="PRINTS" id="PR00082">
    <property type="entry name" value="GLFDHDRGNASE"/>
</dbReference>
<dbReference type="InterPro" id="IPR006096">
    <property type="entry name" value="Glu/Leu/Phe/Val/Trp_DH_C"/>
</dbReference>
<proteinExistence type="inferred from homology"/>